<accession>A0A381UVZ8</accession>
<dbReference type="SUPFAM" id="SSF51679">
    <property type="entry name" value="Bacterial luciferase-like"/>
    <property type="match status" value="1"/>
</dbReference>
<name>A0A381UVZ8_9ZZZZ</name>
<keyword evidence="2" id="KW-0503">Monooxygenase</keyword>
<sequence length="387" mass="44228">MSIEFGVFDHIEPVDRMPLNEVYRLRMKQLEAFDNHGFYAYHLAEHHTPAVHSLAPSQNVFLAAASQRTSRLKLAPCVYVLPLHHPVRLIEEISMLDHLSNGRLEVGVGRGGVMEAFFWGQEADSDTNFYRYLETLDIIRKGLSTELLTYNGQFHSFENLPMRLGPVQKPYPPMWYMRNAETAALEGMNTVVVGTLDSLRKETTRFKKVWRQTHGEKSLTIQGQEPRIGLVVHMVVADTDEEAIKIATPAWEKYRWNLAAPRRIEAEKRGLKQFQSSRDGSFGFVGDRPKSLPQRETRKDIEAEIERFDLQSNRADPTRLGGVALAGSPESVQRYMEEYLETGANYFMCSFQWGDLDHETAMRSIELFSNEIMPRYAKNPKEGSVAG</sequence>
<dbReference type="InterPro" id="IPR050766">
    <property type="entry name" value="Bact_Lucif_Oxidored"/>
</dbReference>
<organism evidence="4">
    <name type="scientific">marine metagenome</name>
    <dbReference type="NCBI Taxonomy" id="408172"/>
    <lineage>
        <taxon>unclassified sequences</taxon>
        <taxon>metagenomes</taxon>
        <taxon>ecological metagenomes</taxon>
    </lineage>
</organism>
<dbReference type="Pfam" id="PF00296">
    <property type="entry name" value="Bac_luciferase"/>
    <property type="match status" value="1"/>
</dbReference>
<dbReference type="InterPro" id="IPR011251">
    <property type="entry name" value="Luciferase-like_dom"/>
</dbReference>
<dbReference type="EMBL" id="UINC01007047">
    <property type="protein sequence ID" value="SVA31123.1"/>
    <property type="molecule type" value="Genomic_DNA"/>
</dbReference>
<protein>
    <recommendedName>
        <fullName evidence="3">Luciferase-like domain-containing protein</fullName>
    </recommendedName>
</protein>
<dbReference type="Gene3D" id="3.20.20.30">
    <property type="entry name" value="Luciferase-like domain"/>
    <property type="match status" value="1"/>
</dbReference>
<keyword evidence="1" id="KW-0560">Oxidoreductase</keyword>
<proteinExistence type="predicted"/>
<dbReference type="GO" id="GO:0004497">
    <property type="term" value="F:monooxygenase activity"/>
    <property type="evidence" value="ECO:0007669"/>
    <property type="project" value="UniProtKB-KW"/>
</dbReference>
<evidence type="ECO:0000259" key="3">
    <source>
        <dbReference type="Pfam" id="PF00296"/>
    </source>
</evidence>
<reference evidence="4" key="1">
    <citation type="submission" date="2018-05" db="EMBL/GenBank/DDBJ databases">
        <authorList>
            <person name="Lanie J.A."/>
            <person name="Ng W.-L."/>
            <person name="Kazmierczak K.M."/>
            <person name="Andrzejewski T.M."/>
            <person name="Davidsen T.M."/>
            <person name="Wayne K.J."/>
            <person name="Tettelin H."/>
            <person name="Glass J.I."/>
            <person name="Rusch D."/>
            <person name="Podicherti R."/>
            <person name="Tsui H.-C.T."/>
            <person name="Winkler M.E."/>
        </authorList>
    </citation>
    <scope>NUCLEOTIDE SEQUENCE</scope>
</reference>
<dbReference type="InterPro" id="IPR036661">
    <property type="entry name" value="Luciferase-like_sf"/>
</dbReference>
<dbReference type="PANTHER" id="PTHR30137">
    <property type="entry name" value="LUCIFERASE-LIKE MONOOXYGENASE"/>
    <property type="match status" value="1"/>
</dbReference>
<feature type="domain" description="Luciferase-like" evidence="3">
    <location>
        <begin position="4"/>
        <end position="345"/>
    </location>
</feature>
<dbReference type="GO" id="GO:0005829">
    <property type="term" value="C:cytosol"/>
    <property type="evidence" value="ECO:0007669"/>
    <property type="project" value="TreeGrafter"/>
</dbReference>
<evidence type="ECO:0000256" key="1">
    <source>
        <dbReference type="ARBA" id="ARBA00023002"/>
    </source>
</evidence>
<gene>
    <name evidence="4" type="ORF">METZ01_LOCUS83977</name>
</gene>
<evidence type="ECO:0000313" key="4">
    <source>
        <dbReference type="EMBL" id="SVA31123.1"/>
    </source>
</evidence>
<evidence type="ECO:0000256" key="2">
    <source>
        <dbReference type="ARBA" id="ARBA00023033"/>
    </source>
</evidence>
<dbReference type="GO" id="GO:0016705">
    <property type="term" value="F:oxidoreductase activity, acting on paired donors, with incorporation or reduction of molecular oxygen"/>
    <property type="evidence" value="ECO:0007669"/>
    <property type="project" value="InterPro"/>
</dbReference>
<dbReference type="PANTHER" id="PTHR30137:SF8">
    <property type="entry name" value="BLR5498 PROTEIN"/>
    <property type="match status" value="1"/>
</dbReference>
<dbReference type="AlphaFoldDB" id="A0A381UVZ8"/>